<proteinExistence type="predicted"/>
<reference evidence="1" key="1">
    <citation type="journal article" date="2014" name="Front. Microbiol.">
        <title>High frequency of phylogenetically diverse reductive dehalogenase-homologous genes in deep subseafloor sedimentary metagenomes.</title>
        <authorList>
            <person name="Kawai M."/>
            <person name="Futagami T."/>
            <person name="Toyoda A."/>
            <person name="Takaki Y."/>
            <person name="Nishi S."/>
            <person name="Hori S."/>
            <person name="Arai W."/>
            <person name="Tsubouchi T."/>
            <person name="Morono Y."/>
            <person name="Uchiyama I."/>
            <person name="Ito T."/>
            <person name="Fujiyama A."/>
            <person name="Inagaki F."/>
            <person name="Takami H."/>
        </authorList>
    </citation>
    <scope>NUCLEOTIDE SEQUENCE</scope>
    <source>
        <strain evidence="1">Expedition CK06-06</strain>
    </source>
</reference>
<gene>
    <name evidence="1" type="ORF">S03H2_51705</name>
</gene>
<protein>
    <submittedName>
        <fullName evidence="1">Uncharacterized protein</fullName>
    </submittedName>
</protein>
<organism evidence="1">
    <name type="scientific">marine sediment metagenome</name>
    <dbReference type="NCBI Taxonomy" id="412755"/>
    <lineage>
        <taxon>unclassified sequences</taxon>
        <taxon>metagenomes</taxon>
        <taxon>ecological metagenomes</taxon>
    </lineage>
</organism>
<dbReference type="EMBL" id="BARU01032819">
    <property type="protein sequence ID" value="GAH62026.1"/>
    <property type="molecule type" value="Genomic_DNA"/>
</dbReference>
<evidence type="ECO:0000313" key="1">
    <source>
        <dbReference type="EMBL" id="GAH62026.1"/>
    </source>
</evidence>
<sequence length="88" mass="10860">HLFTDVNKTIRLLEQKFYMSGLFRRWVQFQVDYRAYMVDEKFRDKLSAFSRKVEKYNYSCNQLDARILPKIVKQSLIRHIYLFVWNVC</sequence>
<feature type="non-terminal residue" evidence="1">
    <location>
        <position position="1"/>
    </location>
</feature>
<dbReference type="AlphaFoldDB" id="X1GVU5"/>
<comment type="caution">
    <text evidence="1">The sequence shown here is derived from an EMBL/GenBank/DDBJ whole genome shotgun (WGS) entry which is preliminary data.</text>
</comment>
<name>X1GVU5_9ZZZZ</name>
<accession>X1GVU5</accession>